<name>A0AAD1CAM8_STRIT</name>
<evidence type="ECO:0000256" key="1">
    <source>
        <dbReference type="SAM" id="Phobius"/>
    </source>
</evidence>
<sequence length="73" mass="8233">MKQFQYFWASSTFVLLAIISVLAGFTADGINFKAYTPWLSIKAALLLSVVVLVIQLPALIMMLVERKKQENLE</sequence>
<protein>
    <submittedName>
        <fullName evidence="2">Uncharacterized protein</fullName>
    </submittedName>
</protein>
<dbReference type="AlphaFoldDB" id="A0AAD1CAM8"/>
<organism evidence="2 3">
    <name type="scientific">Streptococcus intermedius</name>
    <dbReference type="NCBI Taxonomy" id="1338"/>
    <lineage>
        <taxon>Bacteria</taxon>
        <taxon>Bacillati</taxon>
        <taxon>Bacillota</taxon>
        <taxon>Bacilli</taxon>
        <taxon>Lactobacillales</taxon>
        <taxon>Streptococcaceae</taxon>
        <taxon>Streptococcus</taxon>
        <taxon>Streptococcus anginosus group</taxon>
    </lineage>
</organism>
<feature type="transmembrane region" description="Helical" evidence="1">
    <location>
        <begin position="7"/>
        <end position="27"/>
    </location>
</feature>
<evidence type="ECO:0000313" key="3">
    <source>
        <dbReference type="Proteomes" id="UP000217792"/>
    </source>
</evidence>
<keyword evidence="1" id="KW-0472">Membrane</keyword>
<keyword evidence="1" id="KW-0812">Transmembrane</keyword>
<dbReference type="Proteomes" id="UP000217792">
    <property type="component" value="Chromosome"/>
</dbReference>
<proteinExistence type="predicted"/>
<dbReference type="RefSeq" id="WP_002922920.1">
    <property type="nucleotide sequence ID" value="NZ_AP014880.1"/>
</dbReference>
<gene>
    <name evidence="2" type="ORF">SITYG_19470</name>
</gene>
<accession>A0AAD1CAM8</accession>
<dbReference type="EMBL" id="AP014880">
    <property type="protein sequence ID" value="BAW17922.1"/>
    <property type="molecule type" value="Genomic_DNA"/>
</dbReference>
<reference evidence="2 3" key="1">
    <citation type="journal article" date="2017" name="Infect. Immun.">
        <title>Characterization of the Pathogenicity of Streptococcus intermedius TYG1620 Isolated from a Human Brain Abscess Based on the Complete Genome Sequence with Transcriptome Analysis and Transposon Mutagenesis in a Murine Subcutaneous Abscess Model.</title>
        <authorList>
            <person name="Hasegawa N."/>
            <person name="Sekizuka T."/>
            <person name="Sugi Y."/>
            <person name="Kawakami N."/>
            <person name="Ogasawara Y."/>
            <person name="Kato K."/>
            <person name="Yamashita A."/>
            <person name="Takeuchi F."/>
            <person name="Kuroda M."/>
        </authorList>
    </citation>
    <scope>NUCLEOTIDE SEQUENCE [LARGE SCALE GENOMIC DNA]</scope>
    <source>
        <strain evidence="2 3">TYG1620</strain>
    </source>
</reference>
<evidence type="ECO:0000313" key="2">
    <source>
        <dbReference type="EMBL" id="BAW17922.1"/>
    </source>
</evidence>
<keyword evidence="1" id="KW-1133">Transmembrane helix</keyword>
<feature type="transmembrane region" description="Helical" evidence="1">
    <location>
        <begin position="39"/>
        <end position="64"/>
    </location>
</feature>